<dbReference type="SUPFAM" id="SSF51261">
    <property type="entry name" value="Duplicated hybrid motif"/>
    <property type="match status" value="1"/>
</dbReference>
<dbReference type="CDD" id="cd12797">
    <property type="entry name" value="M23_peptidase"/>
    <property type="match status" value="1"/>
</dbReference>
<evidence type="ECO:0000313" key="4">
    <source>
        <dbReference type="Proteomes" id="UP000198406"/>
    </source>
</evidence>
<dbReference type="InParanoid" id="A0A1Z5KGG8"/>
<dbReference type="InterPro" id="IPR016047">
    <property type="entry name" value="M23ase_b-sheet_dom"/>
</dbReference>
<feature type="compositionally biased region" description="Basic and acidic residues" evidence="1">
    <location>
        <begin position="55"/>
        <end position="66"/>
    </location>
</feature>
<evidence type="ECO:0000313" key="3">
    <source>
        <dbReference type="EMBL" id="GAX25306.1"/>
    </source>
</evidence>
<gene>
    <name evidence="3" type="ORF">FisN_5Lu398</name>
</gene>
<accession>A0A1Z5KGG8</accession>
<feature type="domain" description="M23ase beta-sheet core" evidence="2">
    <location>
        <begin position="108"/>
        <end position="208"/>
    </location>
</feature>
<comment type="caution">
    <text evidence="3">The sequence shown here is derived from an EMBL/GenBank/DDBJ whole genome shotgun (WGS) entry which is preliminary data.</text>
</comment>
<proteinExistence type="predicted"/>
<dbReference type="Proteomes" id="UP000198406">
    <property type="component" value="Unassembled WGS sequence"/>
</dbReference>
<dbReference type="PANTHER" id="PTHR21666">
    <property type="entry name" value="PEPTIDASE-RELATED"/>
    <property type="match status" value="1"/>
</dbReference>
<dbReference type="Pfam" id="PF01551">
    <property type="entry name" value="Peptidase_M23"/>
    <property type="match status" value="1"/>
</dbReference>
<feature type="region of interest" description="Disordered" evidence="1">
    <location>
        <begin position="53"/>
        <end position="76"/>
    </location>
</feature>
<keyword evidence="4" id="KW-1185">Reference proteome</keyword>
<dbReference type="GO" id="GO:0004222">
    <property type="term" value="F:metalloendopeptidase activity"/>
    <property type="evidence" value="ECO:0007669"/>
    <property type="project" value="TreeGrafter"/>
</dbReference>
<organism evidence="3 4">
    <name type="scientific">Fistulifera solaris</name>
    <name type="common">Oleaginous diatom</name>
    <dbReference type="NCBI Taxonomy" id="1519565"/>
    <lineage>
        <taxon>Eukaryota</taxon>
        <taxon>Sar</taxon>
        <taxon>Stramenopiles</taxon>
        <taxon>Ochrophyta</taxon>
        <taxon>Bacillariophyta</taxon>
        <taxon>Bacillariophyceae</taxon>
        <taxon>Bacillariophycidae</taxon>
        <taxon>Naviculales</taxon>
        <taxon>Naviculaceae</taxon>
        <taxon>Fistulifera</taxon>
    </lineage>
</organism>
<dbReference type="InterPro" id="IPR011055">
    <property type="entry name" value="Dup_hybrid_motif"/>
</dbReference>
<evidence type="ECO:0000259" key="2">
    <source>
        <dbReference type="Pfam" id="PF01551"/>
    </source>
</evidence>
<dbReference type="PANTHER" id="PTHR21666:SF270">
    <property type="entry name" value="MUREIN HYDROLASE ACTIVATOR ENVC"/>
    <property type="match status" value="1"/>
</dbReference>
<dbReference type="InterPro" id="IPR050570">
    <property type="entry name" value="Cell_wall_metabolism_enzyme"/>
</dbReference>
<sequence>MSDAHVPPPLSPFGAYPNPLDLTEEDQKLFHPVVLFPSSYEILDLTKPVANRQLATEDERKTRTSPDRPPAPPFAVGRYDEDRVGLYSSELFNDLENNIDGYQGRRTIHVGIDLEGPVGTPVYSLTNGTIHAVGYNAALGDYGHVMVICHDLPKNRQVYALYGHLSADSIERREVGQHVVAGERIGSIGDFFENGGWFFPHVHFQLAIKAPDTHDMPGAVSLNDRAMALVDYPDPRYVLGPLY</sequence>
<evidence type="ECO:0000256" key="1">
    <source>
        <dbReference type="SAM" id="MobiDB-lite"/>
    </source>
</evidence>
<dbReference type="Gene3D" id="2.70.70.10">
    <property type="entry name" value="Glucose Permease (Domain IIA)"/>
    <property type="match status" value="1"/>
</dbReference>
<protein>
    <recommendedName>
        <fullName evidence="2">M23ase beta-sheet core domain-containing protein</fullName>
    </recommendedName>
</protein>
<dbReference type="OrthoDB" id="41845at2759"/>
<name>A0A1Z5KGG8_FISSO</name>
<dbReference type="EMBL" id="BDSP01000223">
    <property type="protein sequence ID" value="GAX25306.1"/>
    <property type="molecule type" value="Genomic_DNA"/>
</dbReference>
<dbReference type="AlphaFoldDB" id="A0A1Z5KGG8"/>
<reference evidence="3 4" key="1">
    <citation type="journal article" date="2015" name="Plant Cell">
        <title>Oil accumulation by the oleaginous diatom Fistulifera solaris as revealed by the genome and transcriptome.</title>
        <authorList>
            <person name="Tanaka T."/>
            <person name="Maeda Y."/>
            <person name="Veluchamy A."/>
            <person name="Tanaka M."/>
            <person name="Abida H."/>
            <person name="Marechal E."/>
            <person name="Bowler C."/>
            <person name="Muto M."/>
            <person name="Sunaga Y."/>
            <person name="Tanaka M."/>
            <person name="Yoshino T."/>
            <person name="Taniguchi T."/>
            <person name="Fukuda Y."/>
            <person name="Nemoto M."/>
            <person name="Matsumoto M."/>
            <person name="Wong P.S."/>
            <person name="Aburatani S."/>
            <person name="Fujibuchi W."/>
        </authorList>
    </citation>
    <scope>NUCLEOTIDE SEQUENCE [LARGE SCALE GENOMIC DNA]</scope>
    <source>
        <strain evidence="3 4">JPCC DA0580</strain>
    </source>
</reference>